<dbReference type="SUPFAM" id="SSF46689">
    <property type="entry name" value="Homeodomain-like"/>
    <property type="match status" value="1"/>
</dbReference>
<dbReference type="Pfam" id="PF00072">
    <property type="entry name" value="Response_reg"/>
    <property type="match status" value="1"/>
</dbReference>
<dbReference type="Gene3D" id="1.10.10.60">
    <property type="entry name" value="Homeodomain-like"/>
    <property type="match status" value="2"/>
</dbReference>
<evidence type="ECO:0000259" key="12">
    <source>
        <dbReference type="PROSITE" id="PS50110"/>
    </source>
</evidence>
<dbReference type="Pfam" id="PF06580">
    <property type="entry name" value="His_kinase"/>
    <property type="match status" value="1"/>
</dbReference>
<feature type="domain" description="HAMP" evidence="13">
    <location>
        <begin position="168"/>
        <end position="220"/>
    </location>
</feature>
<dbReference type="InterPro" id="IPR036890">
    <property type="entry name" value="HATPase_C_sf"/>
</dbReference>
<dbReference type="SUPFAM" id="SSF158472">
    <property type="entry name" value="HAMP domain-like"/>
    <property type="match status" value="1"/>
</dbReference>
<gene>
    <name evidence="14" type="ordered locus">COB47_0079</name>
</gene>
<dbReference type="InterPro" id="IPR003594">
    <property type="entry name" value="HATPase_dom"/>
</dbReference>
<dbReference type="STRING" id="608506.COB47_0079"/>
<dbReference type="GO" id="GO:0016020">
    <property type="term" value="C:membrane"/>
    <property type="evidence" value="ECO:0007669"/>
    <property type="project" value="UniProtKB-SubCell"/>
</dbReference>
<protein>
    <submittedName>
        <fullName evidence="14">Two component transcriptional regulator, AraC family</fullName>
    </submittedName>
</protein>
<dbReference type="Gene3D" id="6.10.340.10">
    <property type="match status" value="1"/>
</dbReference>
<keyword evidence="15" id="KW-1185">Reference proteome</keyword>
<evidence type="ECO:0000256" key="3">
    <source>
        <dbReference type="ARBA" id="ARBA00022553"/>
    </source>
</evidence>
<dbReference type="InterPro" id="IPR010559">
    <property type="entry name" value="Sig_transdc_His_kin_internal"/>
</dbReference>
<keyword evidence="10" id="KW-0472">Membrane</keyword>
<keyword evidence="8" id="KW-0804">Transcription</keyword>
<dbReference type="eggNOG" id="COG4753">
    <property type="taxonomic scope" value="Bacteria"/>
</dbReference>
<dbReference type="HOGENOM" id="CLU_399930_0_0_9"/>
<organism evidence="14 15">
    <name type="scientific">Caldicellulosiruptor obsidiansis (strain ATCC BAA-2073 / JCM 16842 / OB47)</name>
    <dbReference type="NCBI Taxonomy" id="608506"/>
    <lineage>
        <taxon>Bacteria</taxon>
        <taxon>Bacillati</taxon>
        <taxon>Bacillota</taxon>
        <taxon>Bacillota incertae sedis</taxon>
        <taxon>Caldicellulosiruptorales</taxon>
        <taxon>Caldicellulosiruptoraceae</taxon>
        <taxon>Caldicellulosiruptor</taxon>
    </lineage>
</organism>
<dbReference type="InterPro" id="IPR018060">
    <property type="entry name" value="HTH_AraC"/>
</dbReference>
<dbReference type="SMART" id="SM00387">
    <property type="entry name" value="HATPase_c"/>
    <property type="match status" value="1"/>
</dbReference>
<evidence type="ECO:0000259" key="11">
    <source>
        <dbReference type="PROSITE" id="PS01124"/>
    </source>
</evidence>
<evidence type="ECO:0000256" key="9">
    <source>
        <dbReference type="PROSITE-ProRule" id="PRU00169"/>
    </source>
</evidence>
<evidence type="ECO:0000256" key="8">
    <source>
        <dbReference type="ARBA" id="ARBA00023163"/>
    </source>
</evidence>
<dbReference type="PANTHER" id="PTHR42713:SF2">
    <property type="entry name" value="TWO-COMPONENT SENSOR KINASE YESM"/>
    <property type="match status" value="1"/>
</dbReference>
<dbReference type="InterPro" id="IPR051552">
    <property type="entry name" value="HptR"/>
</dbReference>
<sequence>MPYEDDKQIKEGFFSEIVTQEGKYVNGGYDKSRNVYVVGCELFSKDKIQPVGEMIVSFSLDFLKDIIEKYHLTEGGFYVADRSSNQVIFKTTDRFENITKKLILKDETKLAPKFIFFEETIPDLNWKLIYIVSESTLLNNFSYTKRLLILSFSFLAIFAVLFLFFISENITAPITRLIYQMRNLEHSKLKNNIKFARKDEIGDLLNSFYQMLKKIDELVIKVYEEEIARKNAEINLLYMQLNPHFLYNTLDTINALAELGRCKDVSVVSISLAKFLRESLNFSTSTIPLFQEIQHTEHYLTIMKIRFSGKLSYKIATEDDTVFDAQVPRHMLLPLVENSIVHGFKNKKDGAKIFIRARRIEDKLRIEVVDNGCGIEKQKINQIKKNLNSGSIGISNIVKRLKILYDNKFHFEISSKAGFWTKVVIEIPWKKKNKLGGEKMYTLLIVEDEEILLERLMKTIDWKIAGVDKVIGKTNSEEALNVVMTENVDVILTDIRMPIIDGLDLAEFIKNGRKRPYVIFMSAYKEFEYAHRAIKLGVMDYILKPFSKEEVLEAVKRAVEKLNTENIRQDISNCYEDVVDIVINFITVNCSRQISLNDVAEYVHLHPVYLSRLLKNRTGKTFKEILTEARLKKAEKLLKNSSLKHYEIAEAVGFSDAQYFSQVFKKAYGMTPIEWRRKATEIETKLKI</sequence>
<dbReference type="PROSITE" id="PS01124">
    <property type="entry name" value="HTH_ARAC_FAMILY_2"/>
    <property type="match status" value="1"/>
</dbReference>
<evidence type="ECO:0000256" key="10">
    <source>
        <dbReference type="SAM" id="Phobius"/>
    </source>
</evidence>
<proteinExistence type="predicted"/>
<dbReference type="eggNOG" id="COG2972">
    <property type="taxonomic scope" value="Bacteria"/>
</dbReference>
<dbReference type="PANTHER" id="PTHR42713">
    <property type="entry name" value="HISTIDINE KINASE-RELATED"/>
    <property type="match status" value="1"/>
</dbReference>
<dbReference type="KEGG" id="cob:COB47_0079"/>
<feature type="modified residue" description="4-aspartylphosphate" evidence="9">
    <location>
        <position position="494"/>
    </location>
</feature>
<keyword evidence="6" id="KW-0805">Transcription regulation</keyword>
<evidence type="ECO:0000313" key="15">
    <source>
        <dbReference type="Proteomes" id="UP000000347"/>
    </source>
</evidence>
<evidence type="ECO:0000256" key="4">
    <source>
        <dbReference type="ARBA" id="ARBA00022679"/>
    </source>
</evidence>
<dbReference type="InterPro" id="IPR011006">
    <property type="entry name" value="CheY-like_superfamily"/>
</dbReference>
<dbReference type="GO" id="GO:0005737">
    <property type="term" value="C:cytoplasm"/>
    <property type="evidence" value="ECO:0007669"/>
    <property type="project" value="UniProtKB-SubCell"/>
</dbReference>
<dbReference type="GO" id="GO:0043565">
    <property type="term" value="F:sequence-specific DNA binding"/>
    <property type="evidence" value="ECO:0007669"/>
    <property type="project" value="InterPro"/>
</dbReference>
<dbReference type="EMBL" id="CP002164">
    <property type="protein sequence ID" value="ADL41455.1"/>
    <property type="molecule type" value="Genomic_DNA"/>
</dbReference>
<feature type="domain" description="HTH araC/xylS-type" evidence="11">
    <location>
        <begin position="580"/>
        <end position="678"/>
    </location>
</feature>
<dbReference type="eggNOG" id="COG2207">
    <property type="taxonomic scope" value="Bacteria"/>
</dbReference>
<reference evidence="14 15" key="1">
    <citation type="journal article" date="2010" name="J. Bacteriol.">
        <title>Complete genome sequence of the cellulolytic thermophile Caldicellulosiruptor obsidiansis OB47T.</title>
        <authorList>
            <person name="Elkins J.G."/>
            <person name="Lochner A."/>
            <person name="Hamilton-Brehm S.D."/>
            <person name="Davenport K.W."/>
            <person name="Podar M."/>
            <person name="Brown S.D."/>
            <person name="Land M.L."/>
            <person name="Hauser L.J."/>
            <person name="Klingeman D.M."/>
            <person name="Raman B."/>
            <person name="Goodwin L.A."/>
            <person name="Tapia R."/>
            <person name="Meincke L.J."/>
            <person name="Detter J.C."/>
            <person name="Bruce D.C."/>
            <person name="Han C.S."/>
            <person name="Palumbo A.V."/>
            <person name="Cottingham R.W."/>
            <person name="Keller M."/>
            <person name="Graham D.E."/>
        </authorList>
    </citation>
    <scope>NUCLEOTIDE SEQUENCE [LARGE SCALE GENOMIC DNA]</scope>
    <source>
        <strain evidence="15">ATCC BAA-2073 / strain OB47</strain>
    </source>
</reference>
<dbReference type="SMART" id="SM00342">
    <property type="entry name" value="HTH_ARAC"/>
    <property type="match status" value="1"/>
</dbReference>
<evidence type="ECO:0000256" key="7">
    <source>
        <dbReference type="ARBA" id="ARBA00023125"/>
    </source>
</evidence>
<keyword evidence="5" id="KW-0418">Kinase</keyword>
<accession>D9TH90</accession>
<feature type="transmembrane region" description="Helical" evidence="10">
    <location>
        <begin position="147"/>
        <end position="166"/>
    </location>
</feature>
<comment type="subcellular location">
    <subcellularLocation>
        <location evidence="2">Cytoplasm</location>
    </subcellularLocation>
    <subcellularLocation>
        <location evidence="1">Membrane</location>
    </subcellularLocation>
</comment>
<evidence type="ECO:0000256" key="2">
    <source>
        <dbReference type="ARBA" id="ARBA00004496"/>
    </source>
</evidence>
<keyword evidence="10" id="KW-1133">Transmembrane helix</keyword>
<dbReference type="CDD" id="cd06225">
    <property type="entry name" value="HAMP"/>
    <property type="match status" value="1"/>
</dbReference>
<evidence type="ECO:0000256" key="1">
    <source>
        <dbReference type="ARBA" id="ARBA00004370"/>
    </source>
</evidence>
<keyword evidence="10" id="KW-0812">Transmembrane</keyword>
<evidence type="ECO:0000256" key="6">
    <source>
        <dbReference type="ARBA" id="ARBA00023015"/>
    </source>
</evidence>
<name>D9TH90_CALOO</name>
<dbReference type="GO" id="GO:0003700">
    <property type="term" value="F:DNA-binding transcription factor activity"/>
    <property type="evidence" value="ECO:0007669"/>
    <property type="project" value="InterPro"/>
</dbReference>
<dbReference type="PROSITE" id="PS50885">
    <property type="entry name" value="HAMP"/>
    <property type="match status" value="1"/>
</dbReference>
<dbReference type="Gene3D" id="3.30.565.10">
    <property type="entry name" value="Histidine kinase-like ATPase, C-terminal domain"/>
    <property type="match status" value="1"/>
</dbReference>
<dbReference type="InterPro" id="IPR020449">
    <property type="entry name" value="Tscrpt_reg_AraC-type_HTH"/>
</dbReference>
<dbReference type="SMART" id="SM00304">
    <property type="entry name" value="HAMP"/>
    <property type="match status" value="1"/>
</dbReference>
<keyword evidence="7" id="KW-0238">DNA-binding</keyword>
<dbReference type="Proteomes" id="UP000000347">
    <property type="component" value="Chromosome"/>
</dbReference>
<dbReference type="InterPro" id="IPR001789">
    <property type="entry name" value="Sig_transdc_resp-reg_receiver"/>
</dbReference>
<dbReference type="InterPro" id="IPR009057">
    <property type="entry name" value="Homeodomain-like_sf"/>
</dbReference>
<dbReference type="SUPFAM" id="SSF55874">
    <property type="entry name" value="ATPase domain of HSP90 chaperone/DNA topoisomerase II/histidine kinase"/>
    <property type="match status" value="1"/>
</dbReference>
<dbReference type="Pfam" id="PF02518">
    <property type="entry name" value="HATPase_c"/>
    <property type="match status" value="1"/>
</dbReference>
<dbReference type="CDD" id="cd17536">
    <property type="entry name" value="REC_YesN-like"/>
    <property type="match status" value="1"/>
</dbReference>
<dbReference type="Pfam" id="PF12833">
    <property type="entry name" value="HTH_18"/>
    <property type="match status" value="1"/>
</dbReference>
<evidence type="ECO:0000313" key="14">
    <source>
        <dbReference type="EMBL" id="ADL41455.1"/>
    </source>
</evidence>
<dbReference type="PRINTS" id="PR00032">
    <property type="entry name" value="HTHARAC"/>
</dbReference>
<evidence type="ECO:0000259" key="13">
    <source>
        <dbReference type="PROSITE" id="PS50885"/>
    </source>
</evidence>
<dbReference type="InterPro" id="IPR003660">
    <property type="entry name" value="HAMP_dom"/>
</dbReference>
<dbReference type="AlphaFoldDB" id="D9TH90"/>
<keyword evidence="4" id="KW-0808">Transferase</keyword>
<evidence type="ECO:0000256" key="5">
    <source>
        <dbReference type="ARBA" id="ARBA00022777"/>
    </source>
</evidence>
<dbReference type="SMART" id="SM00448">
    <property type="entry name" value="REC"/>
    <property type="match status" value="1"/>
</dbReference>
<dbReference type="SUPFAM" id="SSF52172">
    <property type="entry name" value="CheY-like"/>
    <property type="match status" value="1"/>
</dbReference>
<feature type="domain" description="Response regulatory" evidence="12">
    <location>
        <begin position="442"/>
        <end position="559"/>
    </location>
</feature>
<dbReference type="GO" id="GO:0000155">
    <property type="term" value="F:phosphorelay sensor kinase activity"/>
    <property type="evidence" value="ECO:0007669"/>
    <property type="project" value="InterPro"/>
</dbReference>
<keyword evidence="3 9" id="KW-0597">Phosphoprotein</keyword>
<dbReference type="PROSITE" id="PS50110">
    <property type="entry name" value="RESPONSE_REGULATORY"/>
    <property type="match status" value="1"/>
</dbReference>
<dbReference type="RefSeq" id="WP_013289462.1">
    <property type="nucleotide sequence ID" value="NC_014392.1"/>
</dbReference>
<dbReference type="Gene3D" id="3.40.50.2300">
    <property type="match status" value="1"/>
</dbReference>